<keyword evidence="3 4" id="KW-0012">Acyltransferase</keyword>
<keyword evidence="2 4" id="KW-0808">Transferase</keyword>
<reference evidence="5" key="1">
    <citation type="submission" date="2021-06" db="EMBL/GenBank/DDBJ databases">
        <authorList>
            <person name="Huq M.A."/>
        </authorList>
    </citation>
    <scope>NUCLEOTIDE SEQUENCE</scope>
    <source>
        <strain evidence="5">MAH-26</strain>
    </source>
</reference>
<dbReference type="HAMAP" id="MF_00688">
    <property type="entry name" value="Leu_Phe_trans"/>
    <property type="match status" value="1"/>
</dbReference>
<dbReference type="GO" id="GO:0005737">
    <property type="term" value="C:cytoplasm"/>
    <property type="evidence" value="ECO:0007669"/>
    <property type="project" value="UniProtKB-SubCell"/>
</dbReference>
<dbReference type="Pfam" id="PF03588">
    <property type="entry name" value="Leu_Phe_trans"/>
    <property type="match status" value="1"/>
</dbReference>
<comment type="subcellular location">
    <subcellularLocation>
        <location evidence="4">Cytoplasm</location>
    </subcellularLocation>
</comment>
<evidence type="ECO:0000313" key="5">
    <source>
        <dbReference type="EMBL" id="MBV4358455.1"/>
    </source>
</evidence>
<evidence type="ECO:0000256" key="4">
    <source>
        <dbReference type="HAMAP-Rule" id="MF_00688"/>
    </source>
</evidence>
<gene>
    <name evidence="4 5" type="primary">aat</name>
    <name evidence="5" type="ORF">KTO63_14925</name>
</gene>
<comment type="catalytic activity">
    <reaction evidence="4">
        <text>L-phenylalanyl-tRNA(Phe) + an N-terminal L-alpha-aminoacyl-[protein] = an N-terminal L-phenylalanyl-L-alpha-aminoacyl-[protein] + tRNA(Phe)</text>
        <dbReference type="Rhea" id="RHEA:43632"/>
        <dbReference type="Rhea" id="RHEA-COMP:9668"/>
        <dbReference type="Rhea" id="RHEA-COMP:9699"/>
        <dbReference type="Rhea" id="RHEA-COMP:10636"/>
        <dbReference type="Rhea" id="RHEA-COMP:10637"/>
        <dbReference type="ChEBI" id="CHEBI:78442"/>
        <dbReference type="ChEBI" id="CHEBI:78531"/>
        <dbReference type="ChEBI" id="CHEBI:78597"/>
        <dbReference type="ChEBI" id="CHEBI:83561"/>
        <dbReference type="EC" id="2.3.2.6"/>
    </reaction>
</comment>
<comment type="catalytic activity">
    <reaction evidence="4">
        <text>N-terminal L-lysyl-[protein] + L-leucyl-tRNA(Leu) = N-terminal L-leucyl-L-lysyl-[protein] + tRNA(Leu) + H(+)</text>
        <dbReference type="Rhea" id="RHEA:12340"/>
        <dbReference type="Rhea" id="RHEA-COMP:9613"/>
        <dbReference type="Rhea" id="RHEA-COMP:9622"/>
        <dbReference type="Rhea" id="RHEA-COMP:12670"/>
        <dbReference type="Rhea" id="RHEA-COMP:12671"/>
        <dbReference type="ChEBI" id="CHEBI:15378"/>
        <dbReference type="ChEBI" id="CHEBI:65249"/>
        <dbReference type="ChEBI" id="CHEBI:78442"/>
        <dbReference type="ChEBI" id="CHEBI:78494"/>
        <dbReference type="ChEBI" id="CHEBI:133043"/>
        <dbReference type="EC" id="2.3.2.6"/>
    </reaction>
</comment>
<name>A0A9E2W3E5_9BACT</name>
<comment type="similarity">
    <text evidence="4">Belongs to the L/F-transferase family.</text>
</comment>
<evidence type="ECO:0000256" key="1">
    <source>
        <dbReference type="ARBA" id="ARBA00022490"/>
    </source>
</evidence>
<sequence>MPVFALDKHIVFPPVEESEPDGLLAIGGDLSVERLLTAYKQGIFPWYEGEYPLWWCPDPRFVLVPGKLKISKSMEALFRKKAFSFTINQAFNEVIRHCKSISRKGQNGTWITNEVELAYNQLHQLGYAHSAEVWSDGELVGGLYGIRMGKVFFGESMFSKMSNASKYAFISYVEQLKKEGVQLIDCQIHTSHLESLGAEMIPRKTFTHLLKELL</sequence>
<dbReference type="FunFam" id="3.40.630.70:FF:000001">
    <property type="entry name" value="Leucyl/phenylalanyl-tRNA--protein transferase"/>
    <property type="match status" value="1"/>
</dbReference>
<dbReference type="PANTHER" id="PTHR30098">
    <property type="entry name" value="LEUCYL/PHENYLALANYL-TRNA--PROTEIN TRANSFERASE"/>
    <property type="match status" value="1"/>
</dbReference>
<comment type="catalytic activity">
    <reaction evidence="4">
        <text>N-terminal L-arginyl-[protein] + L-leucyl-tRNA(Leu) = N-terminal L-leucyl-L-arginyl-[protein] + tRNA(Leu) + H(+)</text>
        <dbReference type="Rhea" id="RHEA:50416"/>
        <dbReference type="Rhea" id="RHEA-COMP:9613"/>
        <dbReference type="Rhea" id="RHEA-COMP:9622"/>
        <dbReference type="Rhea" id="RHEA-COMP:12672"/>
        <dbReference type="Rhea" id="RHEA-COMP:12673"/>
        <dbReference type="ChEBI" id="CHEBI:15378"/>
        <dbReference type="ChEBI" id="CHEBI:64719"/>
        <dbReference type="ChEBI" id="CHEBI:78442"/>
        <dbReference type="ChEBI" id="CHEBI:78494"/>
        <dbReference type="ChEBI" id="CHEBI:133044"/>
        <dbReference type="EC" id="2.3.2.6"/>
    </reaction>
</comment>
<dbReference type="GO" id="GO:0008914">
    <property type="term" value="F:leucyl-tRNA--protein transferase activity"/>
    <property type="evidence" value="ECO:0007669"/>
    <property type="project" value="UniProtKB-UniRule"/>
</dbReference>
<comment type="function">
    <text evidence="4">Functions in the N-end rule pathway of protein degradation where it conjugates Leu, Phe and, less efficiently, Met from aminoacyl-tRNAs to the N-termini of proteins containing an N-terminal arginine or lysine.</text>
</comment>
<dbReference type="PANTHER" id="PTHR30098:SF2">
    <property type="entry name" value="LEUCYL_PHENYLALANYL-TRNA--PROTEIN TRANSFERASE"/>
    <property type="match status" value="1"/>
</dbReference>
<proteinExistence type="inferred from homology"/>
<keyword evidence="1 4" id="KW-0963">Cytoplasm</keyword>
<dbReference type="NCBIfam" id="TIGR00667">
    <property type="entry name" value="aat"/>
    <property type="match status" value="1"/>
</dbReference>
<evidence type="ECO:0000256" key="2">
    <source>
        <dbReference type="ARBA" id="ARBA00022679"/>
    </source>
</evidence>
<comment type="caution">
    <text evidence="5">The sequence shown here is derived from an EMBL/GenBank/DDBJ whole genome shotgun (WGS) entry which is preliminary data.</text>
</comment>
<evidence type="ECO:0000313" key="6">
    <source>
        <dbReference type="Proteomes" id="UP000812270"/>
    </source>
</evidence>
<dbReference type="EC" id="2.3.2.6" evidence="4"/>
<accession>A0A9E2W3E5</accession>
<dbReference type="EMBL" id="JAHSPG010000012">
    <property type="protein sequence ID" value="MBV4358455.1"/>
    <property type="molecule type" value="Genomic_DNA"/>
</dbReference>
<dbReference type="InterPro" id="IPR004616">
    <property type="entry name" value="Leu/Phe-tRNA_Trfase"/>
</dbReference>
<organism evidence="5 6">
    <name type="scientific">Pinibacter aurantiacus</name>
    <dbReference type="NCBI Taxonomy" id="2851599"/>
    <lineage>
        <taxon>Bacteria</taxon>
        <taxon>Pseudomonadati</taxon>
        <taxon>Bacteroidota</taxon>
        <taxon>Chitinophagia</taxon>
        <taxon>Chitinophagales</taxon>
        <taxon>Chitinophagaceae</taxon>
        <taxon>Pinibacter</taxon>
    </lineage>
</organism>
<dbReference type="AlphaFoldDB" id="A0A9E2W3E5"/>
<protein>
    <recommendedName>
        <fullName evidence="4">Leucyl/phenylalanyl-tRNA--protein transferase</fullName>
        <ecNumber evidence="4">2.3.2.6</ecNumber>
    </recommendedName>
    <alternativeName>
        <fullName evidence="4">L/F-transferase</fullName>
    </alternativeName>
    <alternativeName>
        <fullName evidence="4">Leucyltransferase</fullName>
    </alternativeName>
    <alternativeName>
        <fullName evidence="4">Phenyalanyltransferase</fullName>
    </alternativeName>
</protein>
<dbReference type="Proteomes" id="UP000812270">
    <property type="component" value="Unassembled WGS sequence"/>
</dbReference>
<dbReference type="GO" id="GO:0030163">
    <property type="term" value="P:protein catabolic process"/>
    <property type="evidence" value="ECO:0007669"/>
    <property type="project" value="UniProtKB-UniRule"/>
</dbReference>
<keyword evidence="6" id="KW-1185">Reference proteome</keyword>
<evidence type="ECO:0000256" key="3">
    <source>
        <dbReference type="ARBA" id="ARBA00023315"/>
    </source>
</evidence>
<dbReference type="RefSeq" id="WP_217792134.1">
    <property type="nucleotide sequence ID" value="NZ_JAHSPG010000012.1"/>
</dbReference>